<organism evidence="1 2">
    <name type="scientific">Merluccius polli</name>
    <name type="common">Benguela hake</name>
    <name type="synonym">Merluccius cadenati</name>
    <dbReference type="NCBI Taxonomy" id="89951"/>
    <lineage>
        <taxon>Eukaryota</taxon>
        <taxon>Metazoa</taxon>
        <taxon>Chordata</taxon>
        <taxon>Craniata</taxon>
        <taxon>Vertebrata</taxon>
        <taxon>Euteleostomi</taxon>
        <taxon>Actinopterygii</taxon>
        <taxon>Neopterygii</taxon>
        <taxon>Teleostei</taxon>
        <taxon>Neoteleostei</taxon>
        <taxon>Acanthomorphata</taxon>
        <taxon>Zeiogadaria</taxon>
        <taxon>Gadariae</taxon>
        <taxon>Gadiformes</taxon>
        <taxon>Gadoidei</taxon>
        <taxon>Merlucciidae</taxon>
        <taxon>Merluccius</taxon>
    </lineage>
</organism>
<gene>
    <name evidence="1" type="primary">harbi1_155</name>
    <name evidence="1" type="ORF">N1851_033719</name>
</gene>
<comment type="caution">
    <text evidence="1">The sequence shown here is derived from an EMBL/GenBank/DDBJ whole genome shotgun (WGS) entry which is preliminary data.</text>
</comment>
<sequence>MPRNGTVLELCAELRPALERNTSRSQGLSVPTQVLTTLGFLATGAFQRELADRSGVCQSTLSRAMPAV</sequence>
<accession>A0AA47M0W0</accession>
<dbReference type="Proteomes" id="UP001174136">
    <property type="component" value="Unassembled WGS sequence"/>
</dbReference>
<evidence type="ECO:0000313" key="1">
    <source>
        <dbReference type="EMBL" id="KAK0131544.1"/>
    </source>
</evidence>
<dbReference type="AlphaFoldDB" id="A0AA47M0W0"/>
<proteinExistence type="predicted"/>
<protein>
    <submittedName>
        <fullName evidence="1">Nuclease HARBI1</fullName>
    </submittedName>
</protein>
<dbReference type="EMBL" id="JAOPHQ010006539">
    <property type="protein sequence ID" value="KAK0131544.1"/>
    <property type="molecule type" value="Genomic_DNA"/>
</dbReference>
<reference evidence="1" key="1">
    <citation type="journal article" date="2023" name="Front. Mar. Sci.">
        <title>A new Merluccius polli reference genome to investigate the effects of global change in West African waters.</title>
        <authorList>
            <person name="Mateo J.L."/>
            <person name="Blanco-Fernandez C."/>
            <person name="Garcia-Vazquez E."/>
            <person name="Machado-Schiaffino G."/>
        </authorList>
    </citation>
    <scope>NUCLEOTIDE SEQUENCE</scope>
    <source>
        <strain evidence="1">C29</strain>
        <tissue evidence="1">Fin</tissue>
    </source>
</reference>
<evidence type="ECO:0000313" key="2">
    <source>
        <dbReference type="Proteomes" id="UP001174136"/>
    </source>
</evidence>
<keyword evidence="2" id="KW-1185">Reference proteome</keyword>
<name>A0AA47M0W0_MERPO</name>